<dbReference type="Gene3D" id="1.20.1250.20">
    <property type="entry name" value="MFS general substrate transporter like domains"/>
    <property type="match status" value="1"/>
</dbReference>
<evidence type="ECO:0008006" key="5">
    <source>
        <dbReference type="Google" id="ProtNLM"/>
    </source>
</evidence>
<evidence type="ECO:0000256" key="1">
    <source>
        <dbReference type="SAM" id="MobiDB-lite"/>
    </source>
</evidence>
<dbReference type="SUPFAM" id="SSF103473">
    <property type="entry name" value="MFS general substrate transporter"/>
    <property type="match status" value="1"/>
</dbReference>
<dbReference type="InterPro" id="IPR036259">
    <property type="entry name" value="MFS_trans_sf"/>
</dbReference>
<feature type="transmembrane region" description="Helical" evidence="2">
    <location>
        <begin position="200"/>
        <end position="222"/>
    </location>
</feature>
<feature type="transmembrane region" description="Helical" evidence="2">
    <location>
        <begin position="268"/>
        <end position="289"/>
    </location>
</feature>
<keyword evidence="2" id="KW-0812">Transmembrane</keyword>
<feature type="region of interest" description="Disordered" evidence="1">
    <location>
        <begin position="126"/>
        <end position="147"/>
    </location>
</feature>
<keyword evidence="4" id="KW-1185">Reference proteome</keyword>
<dbReference type="PANTHER" id="PTHR20765">
    <property type="entry name" value="SOLUTE CARRIER FAMILY 43 MEMBER 3-RELATED"/>
    <property type="match status" value="1"/>
</dbReference>
<feature type="transmembrane region" description="Helical" evidence="2">
    <location>
        <begin position="44"/>
        <end position="67"/>
    </location>
</feature>
<evidence type="ECO:0000313" key="3">
    <source>
        <dbReference type="EMBL" id="KAJ8313238.1"/>
    </source>
</evidence>
<feature type="transmembrane region" description="Helical" evidence="2">
    <location>
        <begin position="156"/>
        <end position="180"/>
    </location>
</feature>
<feature type="transmembrane region" description="Helical" evidence="2">
    <location>
        <begin position="301"/>
        <end position="321"/>
    </location>
</feature>
<name>A0ABQ9F785_TEGGR</name>
<feature type="transmembrane region" description="Helical" evidence="2">
    <location>
        <begin position="12"/>
        <end position="32"/>
    </location>
</feature>
<dbReference type="EMBL" id="JARBDR010000393">
    <property type="protein sequence ID" value="KAJ8313238.1"/>
    <property type="molecule type" value="Genomic_DNA"/>
</dbReference>
<sequence length="371" mass="41465">MLAFVSTDIPWLVFPGTLFVGVAGITLMFTNVQVAYLFSRGRSVLVALMSGALDTSVLTQLCVKFAYEGGVSILYSYIFIAVANSVTLISTFVWLPKGFLGNEDKTKDKVELKALNITENDRHPAENGELIHKEEDKVANNDDTQKEPEQKSLRSYILCSTYLFHVFWFSILQLRFYFYIGSLNRWLVNISKDDTEVSHLTNLSIYAMLGGIPASFVAGALYDCEKRRRQKQQGLKSTLGPPILPLSTATIFGIILSSLQLIQDKAATYAVFVVLTFFRAFLYSIAGGYLSNLFPSSHFGLLFGIMMSAGGTVGFLQYALFSWMEAYKNATNHVNIFLICLVALTFIHPLHLWIRCKQTGKKDISNQNVVT</sequence>
<protein>
    <recommendedName>
        <fullName evidence="5">Solute carrier family 43 member 3</fullName>
    </recommendedName>
</protein>
<evidence type="ECO:0000313" key="4">
    <source>
        <dbReference type="Proteomes" id="UP001217089"/>
    </source>
</evidence>
<keyword evidence="2" id="KW-1133">Transmembrane helix</keyword>
<gene>
    <name evidence="3" type="ORF">KUTeg_009211</name>
</gene>
<evidence type="ECO:0000256" key="2">
    <source>
        <dbReference type="SAM" id="Phobius"/>
    </source>
</evidence>
<accession>A0ABQ9F785</accession>
<feature type="transmembrane region" description="Helical" evidence="2">
    <location>
        <begin position="333"/>
        <end position="354"/>
    </location>
</feature>
<dbReference type="Proteomes" id="UP001217089">
    <property type="component" value="Unassembled WGS sequence"/>
</dbReference>
<keyword evidence="2" id="KW-0472">Membrane</keyword>
<dbReference type="PANTHER" id="PTHR20765:SF1">
    <property type="entry name" value="EQUILIBRATIVE NUCLEOBASE TRANSPORTER 1"/>
    <property type="match status" value="1"/>
</dbReference>
<proteinExistence type="predicted"/>
<reference evidence="3 4" key="1">
    <citation type="submission" date="2022-12" db="EMBL/GenBank/DDBJ databases">
        <title>Chromosome-level genome of Tegillarca granosa.</title>
        <authorList>
            <person name="Kim J."/>
        </authorList>
    </citation>
    <scope>NUCLEOTIDE SEQUENCE [LARGE SCALE GENOMIC DNA]</scope>
    <source>
        <strain evidence="3">Teg-2019</strain>
        <tissue evidence="3">Adductor muscle</tissue>
    </source>
</reference>
<feature type="transmembrane region" description="Helical" evidence="2">
    <location>
        <begin position="73"/>
        <end position="95"/>
    </location>
</feature>
<dbReference type="InterPro" id="IPR027197">
    <property type="entry name" value="SLC43A3"/>
</dbReference>
<organism evidence="3 4">
    <name type="scientific">Tegillarca granosa</name>
    <name type="common">Malaysian cockle</name>
    <name type="synonym">Anadara granosa</name>
    <dbReference type="NCBI Taxonomy" id="220873"/>
    <lineage>
        <taxon>Eukaryota</taxon>
        <taxon>Metazoa</taxon>
        <taxon>Spiralia</taxon>
        <taxon>Lophotrochozoa</taxon>
        <taxon>Mollusca</taxon>
        <taxon>Bivalvia</taxon>
        <taxon>Autobranchia</taxon>
        <taxon>Pteriomorphia</taxon>
        <taxon>Arcoida</taxon>
        <taxon>Arcoidea</taxon>
        <taxon>Arcidae</taxon>
        <taxon>Tegillarca</taxon>
    </lineage>
</organism>
<comment type="caution">
    <text evidence="3">The sequence shown here is derived from an EMBL/GenBank/DDBJ whole genome shotgun (WGS) entry which is preliminary data.</text>
</comment>
<feature type="transmembrane region" description="Helical" evidence="2">
    <location>
        <begin position="243"/>
        <end position="262"/>
    </location>
</feature>